<evidence type="ECO:0000256" key="2">
    <source>
        <dbReference type="ARBA" id="ARBA00022630"/>
    </source>
</evidence>
<evidence type="ECO:0000313" key="7">
    <source>
        <dbReference type="EMBL" id="ROP83779.1"/>
    </source>
</evidence>
<dbReference type="PANTHER" id="PTHR43303">
    <property type="entry name" value="NADPH DEHYDROGENASE C23G7.10C-RELATED"/>
    <property type="match status" value="1"/>
</dbReference>
<protein>
    <submittedName>
        <fullName evidence="7">2,4-dienoyl-CoA reductase-like NADH-dependent reductase (Old Yellow Enzyme family)</fullName>
    </submittedName>
</protein>
<evidence type="ECO:0000313" key="8">
    <source>
        <dbReference type="Proteomes" id="UP000278222"/>
    </source>
</evidence>
<sequence>MSTAPTPSVLDPLTVRGVAFPNRIVISPMQQYAGTPDGMPTDWHVRHLSTYAAGGAGLVFTEALGICPEGRLTWGDIGAWNDQQTAPLARLAEVIAAHGAVPGAQINHAGRKGSVQRPWHGFEPMSQADVALRGEHPWETVSASALPANPGWPTPRAIGRDEIRRSLEQFAAATARVRKAGFQALNIHGAHGYLIHSFLSPLSNQRDDEYGGSLENRMRYALEVADAARSEWPSDLPIFFRLSCIDDVDGGWTLDETVTLSRAFADHGVDVVDCSSGGLGRRTTTAVVRREPGYQVPYAERVRRDTGMRTMAVGLIREPALAEAIVADGRADFVAIGREALFNPHWPAQAAVTLRGPDAFDGWPPAYGWWLKVRSRTLAVSQAAAE</sequence>
<dbReference type="AlphaFoldDB" id="A0A3N1KYA0"/>
<comment type="cofactor">
    <cofactor evidence="1">
        <name>FMN</name>
        <dbReference type="ChEBI" id="CHEBI:58210"/>
    </cofactor>
</comment>
<gene>
    <name evidence="7" type="ORF">EDC65_4428</name>
</gene>
<evidence type="ECO:0000259" key="6">
    <source>
        <dbReference type="Pfam" id="PF00724"/>
    </source>
</evidence>
<dbReference type="Gene3D" id="3.20.20.70">
    <property type="entry name" value="Aldolase class I"/>
    <property type="match status" value="1"/>
</dbReference>
<name>A0A3N1KYA0_9PROT</name>
<comment type="caution">
    <text evidence="7">The sequence shown here is derived from an EMBL/GenBank/DDBJ whole genome shotgun (WGS) entry which is preliminary data.</text>
</comment>
<dbReference type="GO" id="GO:0003959">
    <property type="term" value="F:NADPH dehydrogenase activity"/>
    <property type="evidence" value="ECO:0007669"/>
    <property type="project" value="InterPro"/>
</dbReference>
<dbReference type="SUPFAM" id="SSF51395">
    <property type="entry name" value="FMN-linked oxidoreductases"/>
    <property type="match status" value="1"/>
</dbReference>
<evidence type="ECO:0000256" key="4">
    <source>
        <dbReference type="ARBA" id="ARBA00022857"/>
    </source>
</evidence>
<dbReference type="InterPro" id="IPR001155">
    <property type="entry name" value="OxRdtase_FMN_N"/>
</dbReference>
<dbReference type="RefSeq" id="WP_123693609.1">
    <property type="nucleotide sequence ID" value="NZ_AP019700.1"/>
</dbReference>
<feature type="domain" description="NADH:flavin oxidoreductase/NADH oxidase N-terminal" evidence="6">
    <location>
        <begin position="11"/>
        <end position="351"/>
    </location>
</feature>
<keyword evidence="5" id="KW-0560">Oxidoreductase</keyword>
<dbReference type="InterPro" id="IPR044152">
    <property type="entry name" value="YqjM-like"/>
</dbReference>
<keyword evidence="2" id="KW-0285">Flavoprotein</keyword>
<dbReference type="GO" id="GO:0050661">
    <property type="term" value="F:NADP binding"/>
    <property type="evidence" value="ECO:0007669"/>
    <property type="project" value="InterPro"/>
</dbReference>
<keyword evidence="3" id="KW-0288">FMN</keyword>
<dbReference type="Proteomes" id="UP000278222">
    <property type="component" value="Unassembled WGS sequence"/>
</dbReference>
<accession>A0A3N1KYA0</accession>
<dbReference type="PANTHER" id="PTHR43303:SF4">
    <property type="entry name" value="NADPH DEHYDROGENASE C23G7.10C-RELATED"/>
    <property type="match status" value="1"/>
</dbReference>
<dbReference type="GO" id="GO:0010181">
    <property type="term" value="F:FMN binding"/>
    <property type="evidence" value="ECO:0007669"/>
    <property type="project" value="InterPro"/>
</dbReference>
<evidence type="ECO:0000256" key="3">
    <source>
        <dbReference type="ARBA" id="ARBA00022643"/>
    </source>
</evidence>
<organism evidence="7 8">
    <name type="scientific">Stella humosa</name>
    <dbReference type="NCBI Taxonomy" id="94"/>
    <lineage>
        <taxon>Bacteria</taxon>
        <taxon>Pseudomonadati</taxon>
        <taxon>Pseudomonadota</taxon>
        <taxon>Alphaproteobacteria</taxon>
        <taxon>Rhodospirillales</taxon>
        <taxon>Stellaceae</taxon>
        <taxon>Stella</taxon>
    </lineage>
</organism>
<proteinExistence type="predicted"/>
<keyword evidence="8" id="KW-1185">Reference proteome</keyword>
<dbReference type="OrthoDB" id="9804454at2"/>
<evidence type="ECO:0000256" key="1">
    <source>
        <dbReference type="ARBA" id="ARBA00001917"/>
    </source>
</evidence>
<dbReference type="CDD" id="cd02932">
    <property type="entry name" value="OYE_YqiM_FMN"/>
    <property type="match status" value="1"/>
</dbReference>
<reference evidence="7 8" key="1">
    <citation type="submission" date="2018-11" db="EMBL/GenBank/DDBJ databases">
        <title>Genomic Encyclopedia of Type Strains, Phase IV (KMG-IV): sequencing the most valuable type-strain genomes for metagenomic binning, comparative biology and taxonomic classification.</title>
        <authorList>
            <person name="Goeker M."/>
        </authorList>
    </citation>
    <scope>NUCLEOTIDE SEQUENCE [LARGE SCALE GENOMIC DNA]</scope>
    <source>
        <strain evidence="7 8">DSM 5900</strain>
    </source>
</reference>
<dbReference type="Pfam" id="PF00724">
    <property type="entry name" value="Oxidored_FMN"/>
    <property type="match status" value="1"/>
</dbReference>
<dbReference type="InterPro" id="IPR013785">
    <property type="entry name" value="Aldolase_TIM"/>
</dbReference>
<dbReference type="EMBL" id="RJKX01000016">
    <property type="protein sequence ID" value="ROP83779.1"/>
    <property type="molecule type" value="Genomic_DNA"/>
</dbReference>
<evidence type="ECO:0000256" key="5">
    <source>
        <dbReference type="ARBA" id="ARBA00023002"/>
    </source>
</evidence>
<keyword evidence="4" id="KW-0521">NADP</keyword>